<evidence type="ECO:0000259" key="2">
    <source>
        <dbReference type="Pfam" id="PF05193"/>
    </source>
</evidence>
<evidence type="ECO:0000259" key="1">
    <source>
        <dbReference type="Pfam" id="PF00675"/>
    </source>
</evidence>
<dbReference type="EMBL" id="SSMC01000001">
    <property type="protein sequence ID" value="THD69602.1"/>
    <property type="molecule type" value="Genomic_DNA"/>
</dbReference>
<gene>
    <name evidence="3" type="ORF">E7Z59_04550</name>
</gene>
<dbReference type="AlphaFoldDB" id="A0A4S3M370"/>
<feature type="domain" description="Peptidase M16 C-terminal" evidence="2">
    <location>
        <begin position="194"/>
        <end position="371"/>
    </location>
</feature>
<protein>
    <submittedName>
        <fullName evidence="3">Insulinase family protein</fullName>
    </submittedName>
</protein>
<evidence type="ECO:0000313" key="3">
    <source>
        <dbReference type="EMBL" id="THD69602.1"/>
    </source>
</evidence>
<dbReference type="Proteomes" id="UP000305939">
    <property type="component" value="Unassembled WGS sequence"/>
</dbReference>
<name>A0A4S3M370_9FLAO</name>
<dbReference type="PANTHER" id="PTHR11851:SF224">
    <property type="entry name" value="PROCESSING PROTEASE"/>
    <property type="match status" value="1"/>
</dbReference>
<dbReference type="Gene3D" id="3.30.830.10">
    <property type="entry name" value="Metalloenzyme, LuxS/M16 peptidase-like"/>
    <property type="match status" value="2"/>
</dbReference>
<dbReference type="GO" id="GO:0046872">
    <property type="term" value="F:metal ion binding"/>
    <property type="evidence" value="ECO:0007669"/>
    <property type="project" value="InterPro"/>
</dbReference>
<dbReference type="InterPro" id="IPR011249">
    <property type="entry name" value="Metalloenz_LuxS/M16"/>
</dbReference>
<dbReference type="InterPro" id="IPR007863">
    <property type="entry name" value="Peptidase_M16_C"/>
</dbReference>
<dbReference type="Pfam" id="PF05193">
    <property type="entry name" value="Peptidase_M16_C"/>
    <property type="match status" value="1"/>
</dbReference>
<organism evidence="3 4">
    <name type="scientific">Robertkochia marina</name>
    <dbReference type="NCBI Taxonomy" id="1227945"/>
    <lineage>
        <taxon>Bacteria</taxon>
        <taxon>Pseudomonadati</taxon>
        <taxon>Bacteroidota</taxon>
        <taxon>Flavobacteriia</taxon>
        <taxon>Flavobacteriales</taxon>
        <taxon>Flavobacteriaceae</taxon>
        <taxon>Robertkochia</taxon>
    </lineage>
</organism>
<accession>A0A4S3M370</accession>
<evidence type="ECO:0000313" key="4">
    <source>
        <dbReference type="Proteomes" id="UP000305939"/>
    </source>
</evidence>
<dbReference type="SUPFAM" id="SSF63411">
    <property type="entry name" value="LuxS/MPP-like metallohydrolase"/>
    <property type="match status" value="2"/>
</dbReference>
<dbReference type="Pfam" id="PF00675">
    <property type="entry name" value="Peptidase_M16"/>
    <property type="match status" value="1"/>
</dbReference>
<sequence length="463" mass="51877">MRSNIQHHIIFIGILFLTGNVLFAQSYTFPEYTSYQLENGLTINLMEQKEVPLISISALIPAGAVNDDTKPGIAYLTATALKHGTTNYSKEDIDKTLDFLGAEINTYAGKEFAGLEAGFISKDLDKVMPILAEIMTQPGFDAEELQKEKDRHLAGLERKKEQPRAVIGQFFDQLIYSDHQYGTITDGNLSSVQSITREDIREFFNEHYHPSKAVISIVGDFDLEAMKERMENYFGSWKGKEAESTSVDGLPELAESNQVLLVNKDDATETTFYIGGRGISRNNPDYLGIMVVNTFFGGRFTSMLNDELRVNSGLTYGARSRFDTMKEGGSFYISTFTATETTEAAMDKAIEVLKKLHDQGISEQDLTSARNYVKGQFPPRFETSGQLAGLLSEMFWYGFDESFINNFNTNVDQMTTEKVKEIISIYFPKDHLKIVMIGKATEIEGIAAKYGEVSKVEIESIIQ</sequence>
<comment type="caution">
    <text evidence="3">The sequence shown here is derived from an EMBL/GenBank/DDBJ whole genome shotgun (WGS) entry which is preliminary data.</text>
</comment>
<dbReference type="InterPro" id="IPR011765">
    <property type="entry name" value="Pept_M16_N"/>
</dbReference>
<reference evidence="3 4" key="1">
    <citation type="submission" date="2019-04" db="EMBL/GenBank/DDBJ databases">
        <title>Draft genome sequence of Robertkochia marina CC-AMO-30D.</title>
        <authorList>
            <person name="Hameed A."/>
            <person name="Lin S.-Y."/>
            <person name="Shahina M."/>
            <person name="Lai W.-A."/>
            <person name="Young C.-C."/>
        </authorList>
    </citation>
    <scope>NUCLEOTIDE SEQUENCE [LARGE SCALE GENOMIC DNA]</scope>
    <source>
        <strain evidence="3 4">CC-AMO-30D</strain>
    </source>
</reference>
<dbReference type="InterPro" id="IPR050361">
    <property type="entry name" value="MPP/UQCRC_Complex"/>
</dbReference>
<proteinExistence type="predicted"/>
<dbReference type="OrthoDB" id="9811314at2"/>
<dbReference type="RefSeq" id="WP_136335092.1">
    <property type="nucleotide sequence ID" value="NZ_QXMP01000001.1"/>
</dbReference>
<keyword evidence="4" id="KW-1185">Reference proteome</keyword>
<feature type="domain" description="Peptidase M16 N-terminal" evidence="1">
    <location>
        <begin position="55"/>
        <end position="182"/>
    </location>
</feature>
<dbReference type="PANTHER" id="PTHR11851">
    <property type="entry name" value="METALLOPROTEASE"/>
    <property type="match status" value="1"/>
</dbReference>